<dbReference type="SMART" id="SM00175">
    <property type="entry name" value="RAB"/>
    <property type="match status" value="1"/>
</dbReference>
<accession>A0A818SA20</accession>
<feature type="region of interest" description="Disordered" evidence="3">
    <location>
        <begin position="286"/>
        <end position="306"/>
    </location>
</feature>
<evidence type="ECO:0000313" key="5">
    <source>
        <dbReference type="EMBL" id="CAF3665989.1"/>
    </source>
</evidence>
<evidence type="ECO:0000256" key="1">
    <source>
        <dbReference type="ARBA" id="ARBA00006270"/>
    </source>
</evidence>
<dbReference type="GO" id="GO:0003924">
    <property type="term" value="F:GTPase activity"/>
    <property type="evidence" value="ECO:0007669"/>
    <property type="project" value="InterPro"/>
</dbReference>
<dbReference type="PROSITE" id="PS51698">
    <property type="entry name" value="U_BOX"/>
    <property type="match status" value="1"/>
</dbReference>
<evidence type="ECO:0000256" key="2">
    <source>
        <dbReference type="ARBA" id="ARBA00022741"/>
    </source>
</evidence>
<comment type="caution">
    <text evidence="5">The sequence shown here is derived from an EMBL/GenBank/DDBJ whole genome shotgun (WGS) entry which is preliminary data.</text>
</comment>
<evidence type="ECO:0000259" key="4">
    <source>
        <dbReference type="PROSITE" id="PS51698"/>
    </source>
</evidence>
<dbReference type="InterPro" id="IPR013083">
    <property type="entry name" value="Znf_RING/FYVE/PHD"/>
</dbReference>
<evidence type="ECO:0000256" key="3">
    <source>
        <dbReference type="SAM" id="MobiDB-lite"/>
    </source>
</evidence>
<protein>
    <recommendedName>
        <fullName evidence="4">U-box domain-containing protein</fullName>
    </recommendedName>
</protein>
<dbReference type="GO" id="GO:0005525">
    <property type="term" value="F:GTP binding"/>
    <property type="evidence" value="ECO:0007669"/>
    <property type="project" value="InterPro"/>
</dbReference>
<dbReference type="InterPro" id="IPR001806">
    <property type="entry name" value="Small_GTPase"/>
</dbReference>
<reference evidence="5" key="1">
    <citation type="submission" date="2021-02" db="EMBL/GenBank/DDBJ databases">
        <authorList>
            <person name="Nowell W R."/>
        </authorList>
    </citation>
    <scope>NUCLEOTIDE SEQUENCE</scope>
</reference>
<dbReference type="GO" id="GO:0004842">
    <property type="term" value="F:ubiquitin-protein transferase activity"/>
    <property type="evidence" value="ECO:0007669"/>
    <property type="project" value="InterPro"/>
</dbReference>
<dbReference type="SUPFAM" id="SSF52540">
    <property type="entry name" value="P-loop containing nucleoside triphosphate hydrolases"/>
    <property type="match status" value="1"/>
</dbReference>
<dbReference type="GO" id="GO:0016567">
    <property type="term" value="P:protein ubiquitination"/>
    <property type="evidence" value="ECO:0007669"/>
    <property type="project" value="InterPro"/>
</dbReference>
<gene>
    <name evidence="5" type="ORF">KIK155_LOCUS24344</name>
    <name evidence="6" type="ORF">TOA249_LOCUS11350</name>
</gene>
<dbReference type="EMBL" id="CAJOBS010000614">
    <property type="protein sequence ID" value="CAF4611859.1"/>
    <property type="molecule type" value="Genomic_DNA"/>
</dbReference>
<dbReference type="InterPro" id="IPR027417">
    <property type="entry name" value="P-loop_NTPase"/>
</dbReference>
<comment type="similarity">
    <text evidence="1">Belongs to the small GTPase superfamily. Rab family.</text>
</comment>
<keyword evidence="2" id="KW-0547">Nucleotide-binding</keyword>
<name>A0A818SA20_9BILA</name>
<dbReference type="SUPFAM" id="SSF57850">
    <property type="entry name" value="RING/U-box"/>
    <property type="match status" value="1"/>
</dbReference>
<feature type="domain" description="U-box" evidence="4">
    <location>
        <begin position="2"/>
        <end position="76"/>
    </location>
</feature>
<dbReference type="PRINTS" id="PR00449">
    <property type="entry name" value="RASTRNSFRMNG"/>
</dbReference>
<sequence>MNTPKDYLCPITLEIMDLPVILIEDGRSYEKRELQRWLQNHNTSPTTNKVLKNKDFIINISLKNAIEEFREKQIKAQHCETLSHTLEIKPGGLPQEFQNTIYSPLRIKICLLGDSYVGKTSIVKHLQFQNRVSKTEYVTTCGPDVVPLHLNRLFDDHYAVSIHVYDLPGELKWKDVWKSQYKCHGAIFVCNVTDHKTLISIENEWYPALKTYGFDLFEGVLLCNKIDVGEDFEDQIFKDAHRFSTNNDLSLFHTSAITGKNIQAMFNHLVLSILSNRLLLNQLKQNTGSTSNTKNRHNERSTIVNTENIVLTEKRKRDQGKGNKSERCCSKN</sequence>
<dbReference type="AlphaFoldDB" id="A0A818SA20"/>
<dbReference type="InterPro" id="IPR003613">
    <property type="entry name" value="Ubox_domain"/>
</dbReference>
<organism evidence="5 7">
    <name type="scientific">Rotaria socialis</name>
    <dbReference type="NCBI Taxonomy" id="392032"/>
    <lineage>
        <taxon>Eukaryota</taxon>
        <taxon>Metazoa</taxon>
        <taxon>Spiralia</taxon>
        <taxon>Gnathifera</taxon>
        <taxon>Rotifera</taxon>
        <taxon>Eurotatoria</taxon>
        <taxon>Bdelloidea</taxon>
        <taxon>Philodinida</taxon>
        <taxon>Philodinidae</taxon>
        <taxon>Rotaria</taxon>
    </lineage>
</organism>
<dbReference type="SMART" id="SM00504">
    <property type="entry name" value="Ubox"/>
    <property type="match status" value="1"/>
</dbReference>
<dbReference type="CDD" id="cd16655">
    <property type="entry name" value="RING-Ubox_WDSUB1-like"/>
    <property type="match status" value="1"/>
</dbReference>
<feature type="region of interest" description="Disordered" evidence="3">
    <location>
        <begin position="313"/>
        <end position="332"/>
    </location>
</feature>
<evidence type="ECO:0000313" key="6">
    <source>
        <dbReference type="EMBL" id="CAF4611859.1"/>
    </source>
</evidence>
<dbReference type="Pfam" id="PF04564">
    <property type="entry name" value="U-box"/>
    <property type="match status" value="1"/>
</dbReference>
<dbReference type="Gene3D" id="3.30.40.10">
    <property type="entry name" value="Zinc/RING finger domain, C3HC4 (zinc finger)"/>
    <property type="match status" value="1"/>
</dbReference>
<dbReference type="PANTHER" id="PTHR47978">
    <property type="match status" value="1"/>
</dbReference>
<dbReference type="Proteomes" id="UP000663838">
    <property type="component" value="Unassembled WGS sequence"/>
</dbReference>
<dbReference type="PROSITE" id="PS51419">
    <property type="entry name" value="RAB"/>
    <property type="match status" value="1"/>
</dbReference>
<proteinExistence type="inferred from homology"/>
<dbReference type="Proteomes" id="UP000663865">
    <property type="component" value="Unassembled WGS sequence"/>
</dbReference>
<dbReference type="EMBL" id="CAJNYV010004326">
    <property type="protein sequence ID" value="CAF3665989.1"/>
    <property type="molecule type" value="Genomic_DNA"/>
</dbReference>
<dbReference type="Gene3D" id="3.40.50.300">
    <property type="entry name" value="P-loop containing nucleotide triphosphate hydrolases"/>
    <property type="match status" value="1"/>
</dbReference>
<evidence type="ECO:0000313" key="7">
    <source>
        <dbReference type="Proteomes" id="UP000663865"/>
    </source>
</evidence>
<dbReference type="Pfam" id="PF00071">
    <property type="entry name" value="Ras"/>
    <property type="match status" value="1"/>
</dbReference>